<evidence type="ECO:0000313" key="7">
    <source>
        <dbReference type="WBParaSite" id="GPUH_0000256501-mRNA-1"/>
    </source>
</evidence>
<evidence type="ECO:0000313" key="5">
    <source>
        <dbReference type="EMBL" id="VDK34975.1"/>
    </source>
</evidence>
<name>A0A183D1G9_9BILA</name>
<reference evidence="7" key="1">
    <citation type="submission" date="2016-06" db="UniProtKB">
        <authorList>
            <consortium name="WormBaseParasite"/>
        </authorList>
    </citation>
    <scope>IDENTIFICATION</scope>
</reference>
<dbReference type="InterPro" id="IPR038466">
    <property type="entry name" value="S8_pro-domain_sf"/>
</dbReference>
<dbReference type="PANTHER" id="PTHR42884">
    <property type="entry name" value="PROPROTEIN CONVERTASE SUBTILISIN/KEXIN-RELATED"/>
    <property type="match status" value="1"/>
</dbReference>
<keyword evidence="3" id="KW-0720">Serine protease</keyword>
<evidence type="ECO:0000256" key="2">
    <source>
        <dbReference type="ARBA" id="ARBA00022801"/>
    </source>
</evidence>
<keyword evidence="2" id="KW-0378">Hydrolase</keyword>
<dbReference type="Pfam" id="PF16470">
    <property type="entry name" value="S8_pro-domain"/>
    <property type="match status" value="1"/>
</dbReference>
<dbReference type="GO" id="GO:0043005">
    <property type="term" value="C:neuron projection"/>
    <property type="evidence" value="ECO:0007669"/>
    <property type="project" value="TreeGrafter"/>
</dbReference>
<dbReference type="SUPFAM" id="SSF54897">
    <property type="entry name" value="Protease propeptides/inhibitors"/>
    <property type="match status" value="1"/>
</dbReference>
<evidence type="ECO:0000256" key="1">
    <source>
        <dbReference type="ARBA" id="ARBA00022670"/>
    </source>
</evidence>
<organism evidence="7">
    <name type="scientific">Gongylonema pulchrum</name>
    <dbReference type="NCBI Taxonomy" id="637853"/>
    <lineage>
        <taxon>Eukaryota</taxon>
        <taxon>Metazoa</taxon>
        <taxon>Ecdysozoa</taxon>
        <taxon>Nematoda</taxon>
        <taxon>Chromadorea</taxon>
        <taxon>Rhabditida</taxon>
        <taxon>Spirurina</taxon>
        <taxon>Spiruromorpha</taxon>
        <taxon>Spiruroidea</taxon>
        <taxon>Gongylonematidae</taxon>
        <taxon>Gongylonema</taxon>
    </lineage>
</organism>
<reference evidence="5 6" key="2">
    <citation type="submission" date="2018-11" db="EMBL/GenBank/DDBJ databases">
        <authorList>
            <consortium name="Pathogen Informatics"/>
        </authorList>
    </citation>
    <scope>NUCLEOTIDE SEQUENCE [LARGE SCALE GENOMIC DNA]</scope>
</reference>
<gene>
    <name evidence="5" type="ORF">GPUH_LOCUS2560</name>
</gene>
<keyword evidence="1" id="KW-0645">Protease</keyword>
<evidence type="ECO:0000256" key="3">
    <source>
        <dbReference type="ARBA" id="ARBA00022825"/>
    </source>
</evidence>
<dbReference type="WBParaSite" id="GPUH_0000256501-mRNA-1">
    <property type="protein sequence ID" value="GPUH_0000256501-mRNA-1"/>
    <property type="gene ID" value="GPUH_0000256501"/>
</dbReference>
<dbReference type="GO" id="GO:0005615">
    <property type="term" value="C:extracellular space"/>
    <property type="evidence" value="ECO:0007669"/>
    <property type="project" value="TreeGrafter"/>
</dbReference>
<sequence length="220" mass="25840">MEILSRWKMRKSSIRTQKISSSSMTQITVLLLIIVSLVRVQCYNPLLRERVWRQRIAGASDDEGKLIALLPQLLRLREELQQPSVAFDNNQDDDEEEYDNEWVVQIVGGPQEAKNIAQAVGYKYIAPVIVELFQMRGFEDIYIFSKDGAYRQKRKADSESTLALRRHKYVVWAEQQRVRKRYKRDDAIGSNFVANDNNHYNDMFNDPFWPDQWNLVCFCA</sequence>
<dbReference type="GO" id="GO:0016486">
    <property type="term" value="P:peptide hormone processing"/>
    <property type="evidence" value="ECO:0007669"/>
    <property type="project" value="TreeGrafter"/>
</dbReference>
<dbReference type="OrthoDB" id="300641at2759"/>
<dbReference type="AlphaFoldDB" id="A0A183D1G9"/>
<dbReference type="Proteomes" id="UP000271098">
    <property type="component" value="Unassembled WGS sequence"/>
</dbReference>
<dbReference type="GO" id="GO:0004252">
    <property type="term" value="F:serine-type endopeptidase activity"/>
    <property type="evidence" value="ECO:0007669"/>
    <property type="project" value="TreeGrafter"/>
</dbReference>
<proteinExistence type="predicted"/>
<dbReference type="EMBL" id="UYRT01003931">
    <property type="protein sequence ID" value="VDK34975.1"/>
    <property type="molecule type" value="Genomic_DNA"/>
</dbReference>
<evidence type="ECO:0000313" key="6">
    <source>
        <dbReference type="Proteomes" id="UP000271098"/>
    </source>
</evidence>
<dbReference type="Gene3D" id="3.30.70.850">
    <property type="entry name" value="Peptidase S8, pro-domain"/>
    <property type="match status" value="1"/>
</dbReference>
<feature type="domain" description="Peptidase S8 pro-domain" evidence="4">
    <location>
        <begin position="101"/>
        <end position="184"/>
    </location>
</feature>
<dbReference type="PANTHER" id="PTHR42884:SF14">
    <property type="entry name" value="NEUROENDOCRINE CONVERTASE 1"/>
    <property type="match status" value="1"/>
</dbReference>
<dbReference type="GO" id="GO:0016020">
    <property type="term" value="C:membrane"/>
    <property type="evidence" value="ECO:0007669"/>
    <property type="project" value="TreeGrafter"/>
</dbReference>
<dbReference type="InterPro" id="IPR032815">
    <property type="entry name" value="S8_pro-domain"/>
</dbReference>
<evidence type="ECO:0000259" key="4">
    <source>
        <dbReference type="Pfam" id="PF16470"/>
    </source>
</evidence>
<accession>A0A183D1G9</accession>
<protein>
    <submittedName>
        <fullName evidence="7">S8_pro-domain domain-containing protein</fullName>
    </submittedName>
</protein>
<keyword evidence="6" id="KW-1185">Reference proteome</keyword>